<sequence>MIVPYCFLV</sequence>
<proteinExistence type="predicted"/>
<dbReference type="Proteomes" id="UP000031890">
    <property type="component" value="Chromosome"/>
</dbReference>
<name>A0A0B6F6S2_9CORY</name>
<dbReference type="HOGENOM" id="CLU_3438923_0_0_11"/>
<dbReference type="KEGG" id="csx:CSING_11075"/>
<gene>
    <name evidence="1" type="ORF">CSING_11075</name>
</gene>
<evidence type="ECO:0000313" key="1">
    <source>
        <dbReference type="EMBL" id="AJI79716.1"/>
    </source>
</evidence>
<accession>A0A0B6F6S2</accession>
<protein>
    <submittedName>
        <fullName evidence="1">Uncharacterized protein</fullName>
    </submittedName>
</protein>
<evidence type="ECO:0000313" key="2">
    <source>
        <dbReference type="Proteomes" id="UP000031890"/>
    </source>
</evidence>
<reference evidence="1 2" key="1">
    <citation type="journal article" date="2015" name="Genome Announc.">
        <title>Complete Genome Sequence and Annotation of Corynebacterium singulare DSM 44357, Isolated from a Human Semen Specimen.</title>
        <authorList>
            <person name="Merten M."/>
            <person name="Brinkrolf K."/>
            <person name="Albersmeier A."/>
            <person name="Kutter Y."/>
            <person name="Ruckert C."/>
            <person name="Tauch A."/>
        </authorList>
    </citation>
    <scope>NUCLEOTIDE SEQUENCE [LARGE SCALE GENOMIC DNA]</scope>
    <source>
        <strain evidence="1">IBS B52218</strain>
    </source>
</reference>
<dbReference type="EMBL" id="CP010827">
    <property type="protein sequence ID" value="AJI79716.1"/>
    <property type="molecule type" value="Genomic_DNA"/>
</dbReference>
<organism evidence="1 2">
    <name type="scientific">Corynebacterium singulare</name>
    <dbReference type="NCBI Taxonomy" id="161899"/>
    <lineage>
        <taxon>Bacteria</taxon>
        <taxon>Bacillati</taxon>
        <taxon>Actinomycetota</taxon>
        <taxon>Actinomycetes</taxon>
        <taxon>Mycobacteriales</taxon>
        <taxon>Corynebacteriaceae</taxon>
        <taxon>Corynebacterium</taxon>
    </lineage>
</organism>